<dbReference type="InterPro" id="IPR013114">
    <property type="entry name" value="FabA_FabZ"/>
</dbReference>
<proteinExistence type="predicted"/>
<evidence type="ECO:0000313" key="2">
    <source>
        <dbReference type="Proteomes" id="UP001281130"/>
    </source>
</evidence>
<dbReference type="EMBL" id="JAWXXX010000002">
    <property type="protein sequence ID" value="MDX5895323.1"/>
    <property type="molecule type" value="Genomic_DNA"/>
</dbReference>
<dbReference type="AlphaFoldDB" id="A0AB35TA59"/>
<organism evidence="1 2">
    <name type="scientific">Rubrobacter radiotolerans</name>
    <name type="common">Arthrobacter radiotolerans</name>
    <dbReference type="NCBI Taxonomy" id="42256"/>
    <lineage>
        <taxon>Bacteria</taxon>
        <taxon>Bacillati</taxon>
        <taxon>Actinomycetota</taxon>
        <taxon>Rubrobacteria</taxon>
        <taxon>Rubrobacterales</taxon>
        <taxon>Rubrobacteraceae</taxon>
        <taxon>Rubrobacter</taxon>
    </lineage>
</organism>
<gene>
    <name evidence="1" type="ORF">SIL72_14945</name>
</gene>
<dbReference type="SUPFAM" id="SSF54637">
    <property type="entry name" value="Thioesterase/thiol ester dehydrase-isomerase"/>
    <property type="match status" value="1"/>
</dbReference>
<dbReference type="RefSeq" id="WP_143533758.1">
    <property type="nucleotide sequence ID" value="NZ_JAWXXX010000002.1"/>
</dbReference>
<keyword evidence="1" id="KW-0456">Lyase</keyword>
<sequence length="146" mass="16382">MLDVGDIRKWLPHRYPFLMVDGVTDREPGRWTTGYKHLTQSDWFLVREGSEAYLPGTIALEGIAQMASFLYPRPMDDLGFLLASLGSARFGYRARAGERLDLRFELLRRKTGFWIGHGEARVDGALVASARDIAIFVGAYRGTAEG</sequence>
<dbReference type="InterPro" id="IPR029069">
    <property type="entry name" value="HotDog_dom_sf"/>
</dbReference>
<dbReference type="PANTHER" id="PTHR30272:SF3">
    <property type="entry name" value="(3R)-HYDROXYMYRISTOYL-[ACYL CARRIER PROTEIN] DEHYDRATASE"/>
    <property type="match status" value="1"/>
</dbReference>
<dbReference type="Pfam" id="PF07977">
    <property type="entry name" value="FabA"/>
    <property type="match status" value="1"/>
</dbReference>
<evidence type="ECO:0000313" key="1">
    <source>
        <dbReference type="EMBL" id="MDX5895323.1"/>
    </source>
</evidence>
<protein>
    <submittedName>
        <fullName evidence="1">3-hydroxyacyl-ACP dehydratase FabZ family protein</fullName>
        <ecNumber evidence="1">4.2.1.-</ecNumber>
    </submittedName>
</protein>
<dbReference type="PANTHER" id="PTHR30272">
    <property type="entry name" value="3-HYDROXYACYL-[ACYL-CARRIER-PROTEIN] DEHYDRATASE"/>
    <property type="match status" value="1"/>
</dbReference>
<comment type="caution">
    <text evidence="1">The sequence shown here is derived from an EMBL/GenBank/DDBJ whole genome shotgun (WGS) entry which is preliminary data.</text>
</comment>
<dbReference type="GO" id="GO:0016829">
    <property type="term" value="F:lyase activity"/>
    <property type="evidence" value="ECO:0007669"/>
    <property type="project" value="UniProtKB-KW"/>
</dbReference>
<accession>A0AB35TA59</accession>
<name>A0AB35TA59_RUBRA</name>
<dbReference type="EC" id="4.2.1.-" evidence="1"/>
<reference evidence="1" key="1">
    <citation type="submission" date="2023-11" db="EMBL/GenBank/DDBJ databases">
        <title>MicrobeMod: A computational toolkit for identifying prokaryotic methylation and restriction-modification with nanopore sequencing.</title>
        <authorList>
            <person name="Crits-Christoph A."/>
            <person name="Kang S.C."/>
            <person name="Lee H."/>
            <person name="Ostrov N."/>
        </authorList>
    </citation>
    <scope>NUCLEOTIDE SEQUENCE</scope>
    <source>
        <strain evidence="1">ATCC 51242</strain>
    </source>
</reference>
<dbReference type="Proteomes" id="UP001281130">
    <property type="component" value="Unassembled WGS sequence"/>
</dbReference>
<dbReference type="Gene3D" id="3.10.129.10">
    <property type="entry name" value="Hotdog Thioesterase"/>
    <property type="match status" value="1"/>
</dbReference>
<dbReference type="CDD" id="cd01288">
    <property type="entry name" value="FabZ"/>
    <property type="match status" value="1"/>
</dbReference>